<comment type="caution">
    <text evidence="2">The sequence shown here is derived from an EMBL/GenBank/DDBJ whole genome shotgun (WGS) entry which is preliminary data.</text>
</comment>
<proteinExistence type="predicted"/>
<reference evidence="2" key="1">
    <citation type="submission" date="2020-04" db="EMBL/GenBank/DDBJ databases">
        <authorList>
            <person name="Alioto T."/>
            <person name="Alioto T."/>
            <person name="Gomez Garrido J."/>
        </authorList>
    </citation>
    <scope>NUCLEOTIDE SEQUENCE</scope>
    <source>
        <strain evidence="2">A484AB</strain>
    </source>
</reference>
<name>A0A6S7KEL2_PARCT</name>
<dbReference type="OrthoDB" id="5966073at2759"/>
<evidence type="ECO:0000256" key="1">
    <source>
        <dbReference type="SAM" id="MobiDB-lite"/>
    </source>
</evidence>
<feature type="compositionally biased region" description="Basic and acidic residues" evidence="1">
    <location>
        <begin position="222"/>
        <end position="231"/>
    </location>
</feature>
<protein>
    <submittedName>
        <fullName evidence="2">Uncharacterized protein</fullName>
    </submittedName>
</protein>
<evidence type="ECO:0000313" key="3">
    <source>
        <dbReference type="Proteomes" id="UP001152795"/>
    </source>
</evidence>
<feature type="compositionally biased region" description="Basic and acidic residues" evidence="1">
    <location>
        <begin position="1"/>
        <end position="10"/>
    </location>
</feature>
<feature type="compositionally biased region" description="Basic residues" evidence="1">
    <location>
        <begin position="11"/>
        <end position="21"/>
    </location>
</feature>
<feature type="non-terminal residue" evidence="2">
    <location>
        <position position="1"/>
    </location>
</feature>
<evidence type="ECO:0000313" key="2">
    <source>
        <dbReference type="EMBL" id="CAB4018918.1"/>
    </source>
</evidence>
<accession>A0A6S7KEL2</accession>
<dbReference type="Proteomes" id="UP001152795">
    <property type="component" value="Unassembled WGS sequence"/>
</dbReference>
<dbReference type="EMBL" id="CACRXK020010219">
    <property type="protein sequence ID" value="CAB4018918.1"/>
    <property type="molecule type" value="Genomic_DNA"/>
</dbReference>
<organism evidence="2 3">
    <name type="scientific">Paramuricea clavata</name>
    <name type="common">Red gorgonian</name>
    <name type="synonym">Violescent sea-whip</name>
    <dbReference type="NCBI Taxonomy" id="317549"/>
    <lineage>
        <taxon>Eukaryota</taxon>
        <taxon>Metazoa</taxon>
        <taxon>Cnidaria</taxon>
        <taxon>Anthozoa</taxon>
        <taxon>Octocorallia</taxon>
        <taxon>Malacalcyonacea</taxon>
        <taxon>Plexauridae</taxon>
        <taxon>Paramuricea</taxon>
    </lineage>
</organism>
<sequence length="352" mass="39955">QHICRSNDVKSKRKSTKSKGKAKNDNFVWTDDEVELLLNVVVEYKVKRTAENVDWESCITKYSDILDMFIAQYPSPENAEMIGKSFSHKEHELSKASLTAKLKQVRLKFRSAVDSWRKSGHGRVVLLYFELCEQIWDGSPATTTLPTGIETSEIQDELELSMLNSPSPASRSGTSPSRCGNPTSRASTPTSRASTPSTSTIELDDDERPENVIESNQQNNENAKDAPLKERRDLLDARLKGYRQEKLKRKLSIDSQLLSVAQDDVEIKKRLIEKLDNMDKQQANNMSKLTSNMEQLTGSIIEGFAMPRQVMLQPCAMPQQYTAPQPVYLDSYNRMPQHQHSATQEYGKYCKQ</sequence>
<feature type="compositionally biased region" description="Polar residues" evidence="1">
    <location>
        <begin position="163"/>
        <end position="181"/>
    </location>
</feature>
<feature type="region of interest" description="Disordered" evidence="1">
    <location>
        <begin position="1"/>
        <end position="22"/>
    </location>
</feature>
<feature type="compositionally biased region" description="Low complexity" evidence="1">
    <location>
        <begin position="182"/>
        <end position="200"/>
    </location>
</feature>
<feature type="region of interest" description="Disordered" evidence="1">
    <location>
        <begin position="163"/>
        <end position="231"/>
    </location>
</feature>
<gene>
    <name evidence="2" type="ORF">PACLA_8A016890</name>
</gene>
<keyword evidence="3" id="KW-1185">Reference proteome</keyword>
<dbReference type="AlphaFoldDB" id="A0A6S7KEL2"/>